<evidence type="ECO:0000313" key="10">
    <source>
        <dbReference type="Proteomes" id="UP000325466"/>
    </source>
</evidence>
<feature type="domain" description="Thioredoxin-like fold" evidence="7">
    <location>
        <begin position="71"/>
        <end position="241"/>
    </location>
</feature>
<reference evidence="8 10" key="1">
    <citation type="journal article" date="2018" name="Biodegradation">
        <title>1,4-Dioxane degradation characteristics of Rhodococcus aetherivorans JCM 14343.</title>
        <authorList>
            <person name="Inoue D."/>
            <person name="Tsunoda T."/>
            <person name="Yamamoto N."/>
            <person name="Ike M."/>
            <person name="Sei K."/>
        </authorList>
    </citation>
    <scope>NUCLEOTIDE SEQUENCE [LARGE SCALE GENOMIC DNA]</scope>
    <source>
        <strain evidence="8 10">JCM 14343</strain>
    </source>
</reference>
<proteinExistence type="inferred from homology"/>
<dbReference type="Pfam" id="PF13462">
    <property type="entry name" value="Thioredoxin_4"/>
    <property type="match status" value="1"/>
</dbReference>
<evidence type="ECO:0000256" key="2">
    <source>
        <dbReference type="ARBA" id="ARBA00022729"/>
    </source>
</evidence>
<dbReference type="SUPFAM" id="SSF52833">
    <property type="entry name" value="Thioredoxin-like"/>
    <property type="match status" value="1"/>
</dbReference>
<dbReference type="CDD" id="cd02972">
    <property type="entry name" value="DsbA_family"/>
    <property type="match status" value="1"/>
</dbReference>
<reference evidence="9" key="3">
    <citation type="submission" date="2022-09" db="EMBL/GenBank/DDBJ databases">
        <title>The genome sequence of Rhodococcus aetherivorans N1.</title>
        <authorList>
            <person name="Jiang W."/>
        </authorList>
    </citation>
    <scope>NUCLEOTIDE SEQUENCE</scope>
    <source>
        <strain evidence="9">N1</strain>
    </source>
</reference>
<evidence type="ECO:0000259" key="7">
    <source>
        <dbReference type="Pfam" id="PF13462"/>
    </source>
</evidence>
<keyword evidence="8" id="KW-0418">Kinase</keyword>
<evidence type="ECO:0000313" key="9">
    <source>
        <dbReference type="EMBL" id="UYF96420.1"/>
    </source>
</evidence>
<dbReference type="GO" id="GO:0004674">
    <property type="term" value="F:protein serine/threonine kinase activity"/>
    <property type="evidence" value="ECO:0007669"/>
    <property type="project" value="UniProtKB-EC"/>
</dbReference>
<keyword evidence="6" id="KW-0812">Transmembrane</keyword>
<dbReference type="KEGG" id="rav:AAT18_16765"/>
<feature type="transmembrane region" description="Helical" evidence="6">
    <location>
        <begin position="21"/>
        <end position="42"/>
    </location>
</feature>
<dbReference type="Proteomes" id="UP000325466">
    <property type="component" value="Unassembled WGS sequence"/>
</dbReference>
<dbReference type="GeneID" id="83621149"/>
<dbReference type="RefSeq" id="WP_006940599.1">
    <property type="nucleotide sequence ID" value="NZ_BAAAYP010000019.1"/>
</dbReference>
<keyword evidence="2" id="KW-0732">Signal</keyword>
<accession>A0A059MNF2</accession>
<keyword evidence="6" id="KW-1133">Transmembrane helix</keyword>
<organism evidence="9 11">
    <name type="scientific">Rhodococcus aetherivorans</name>
    <dbReference type="NCBI Taxonomy" id="191292"/>
    <lineage>
        <taxon>Bacteria</taxon>
        <taxon>Bacillati</taxon>
        <taxon>Actinomycetota</taxon>
        <taxon>Actinomycetes</taxon>
        <taxon>Mycobacteriales</taxon>
        <taxon>Nocardiaceae</taxon>
        <taxon>Rhodococcus</taxon>
    </lineage>
</organism>
<dbReference type="GO" id="GO:0016491">
    <property type="term" value="F:oxidoreductase activity"/>
    <property type="evidence" value="ECO:0007669"/>
    <property type="project" value="UniProtKB-KW"/>
</dbReference>
<keyword evidence="3" id="KW-0560">Oxidoreductase</keyword>
<dbReference type="InterPro" id="IPR036249">
    <property type="entry name" value="Thioredoxin-like_sf"/>
</dbReference>
<evidence type="ECO:0000256" key="1">
    <source>
        <dbReference type="ARBA" id="ARBA00005791"/>
    </source>
</evidence>
<sequence length="248" mass="25575">MSAKKVKPVKYTPEPTSSKSTFILGGIAVLVIAVLVIGGVLWQSNRGKARNEGYGTVQNTAVQVELQDDGVIVLGLPDAATTIDLFEDPLCPYCAELEHKHGQELAQAVDAGDVAVRYHMLAFLDQLSASGDYSTRAVAAGQCVAQTGDATAFSAFHAALLSPENQPAERSDSDLTNAELAQMARDAGASDEAAQCVADGARVEQAAVDAEAGRQALAAAGASGTPAVVHNGTVIDALGNDNWVAELG</sequence>
<evidence type="ECO:0000256" key="6">
    <source>
        <dbReference type="SAM" id="Phobius"/>
    </source>
</evidence>
<comment type="similarity">
    <text evidence="1">Belongs to the thioredoxin family. DsbA subfamily.</text>
</comment>
<evidence type="ECO:0000256" key="4">
    <source>
        <dbReference type="ARBA" id="ARBA00023157"/>
    </source>
</evidence>
<dbReference type="Proteomes" id="UP001163947">
    <property type="component" value="Chromosome"/>
</dbReference>
<dbReference type="EMBL" id="CP106982">
    <property type="protein sequence ID" value="UYF96420.1"/>
    <property type="molecule type" value="Genomic_DNA"/>
</dbReference>
<gene>
    <name evidence="9" type="ORF">OCS65_11990</name>
    <name evidence="8" type="ORF">RAJCM14343_3613</name>
</gene>
<dbReference type="PANTHER" id="PTHR13887">
    <property type="entry name" value="GLUTATHIONE S-TRANSFERASE KAPPA"/>
    <property type="match status" value="1"/>
</dbReference>
<protein>
    <submittedName>
        <fullName evidence="9">DsbA family protein</fullName>
    </submittedName>
    <submittedName>
        <fullName evidence="8">Probable serine/threonine-protein kinase PknH</fullName>
        <ecNumber evidence="8">2.7.11.1</ecNumber>
    </submittedName>
</protein>
<keyword evidence="5" id="KW-0676">Redox-active center</keyword>
<dbReference type="InterPro" id="IPR012336">
    <property type="entry name" value="Thioredoxin-like_fold"/>
</dbReference>
<dbReference type="EMBL" id="BLAH01000094">
    <property type="protein sequence ID" value="GES38349.1"/>
    <property type="molecule type" value="Genomic_DNA"/>
</dbReference>
<evidence type="ECO:0000256" key="5">
    <source>
        <dbReference type="ARBA" id="ARBA00023284"/>
    </source>
</evidence>
<dbReference type="PANTHER" id="PTHR13887:SF14">
    <property type="entry name" value="DISULFIDE BOND FORMATION PROTEIN D"/>
    <property type="match status" value="1"/>
</dbReference>
<keyword evidence="10" id="KW-1185">Reference proteome</keyword>
<keyword evidence="6" id="KW-0472">Membrane</keyword>
<keyword evidence="8" id="KW-0808">Transferase</keyword>
<accession>N1MC38</accession>
<evidence type="ECO:0000313" key="8">
    <source>
        <dbReference type="EMBL" id="GES38349.1"/>
    </source>
</evidence>
<reference evidence="8" key="2">
    <citation type="submission" date="2019-10" db="EMBL/GenBank/DDBJ databases">
        <title>Draft genome sequence of Rhodococcus aetherivorans JCM 14343.</title>
        <authorList>
            <person name="Inoue D."/>
            <person name="Nakazawa M."/>
            <person name="Yamamoto N."/>
            <person name="Sei K."/>
            <person name="Ike M."/>
        </authorList>
    </citation>
    <scope>NUCLEOTIDE SEQUENCE</scope>
    <source>
        <strain evidence="8">JCM 14343</strain>
    </source>
</reference>
<name>A0A059MNF2_9NOCA</name>
<accession>A0A0F6S8P8</accession>
<dbReference type="AlphaFoldDB" id="A0A059MNF2"/>
<keyword evidence="4" id="KW-1015">Disulfide bond</keyword>
<evidence type="ECO:0000256" key="3">
    <source>
        <dbReference type="ARBA" id="ARBA00023002"/>
    </source>
</evidence>
<dbReference type="EC" id="2.7.11.1" evidence="8"/>
<evidence type="ECO:0000313" key="11">
    <source>
        <dbReference type="Proteomes" id="UP001163947"/>
    </source>
</evidence>
<dbReference type="Gene3D" id="3.40.30.10">
    <property type="entry name" value="Glutaredoxin"/>
    <property type="match status" value="1"/>
</dbReference>